<feature type="region of interest" description="Disordered" evidence="1">
    <location>
        <begin position="90"/>
        <end position="116"/>
    </location>
</feature>
<accession>J3K6W8</accession>
<gene>
    <name evidence="2" type="ORF">CIMG_12995</name>
</gene>
<dbReference type="GeneID" id="24164622"/>
<dbReference type="RefSeq" id="XP_001241948.1">
    <property type="nucleotide sequence ID" value="XM_001241947.1"/>
</dbReference>
<keyword evidence="3" id="KW-1185">Reference proteome</keyword>
<dbReference type="KEGG" id="cim:CIMG_12995"/>
<name>J3K6W8_COCIM</name>
<dbReference type="EMBL" id="GG704912">
    <property type="protein sequence ID" value="EAS30365.3"/>
    <property type="molecule type" value="Genomic_DNA"/>
</dbReference>
<sequence length="116" mass="12715">MVHCKHITVNANDMKLVLGISAKIRSNYFSLIDVPDHPAPAATTCCLCAASTLPTTAAISLPSLGAVRISACQMVGIRASVQFTKLVLEKQKEEEKKEKKREKKNNNDNEDDDDDD</sequence>
<reference evidence="3" key="2">
    <citation type="journal article" date="2010" name="Genome Res.">
        <title>Population genomic sequencing of Coccidioides fungi reveals recent hybridization and transposon control.</title>
        <authorList>
            <person name="Neafsey D.E."/>
            <person name="Barker B.M."/>
            <person name="Sharpton T.J."/>
            <person name="Stajich J.E."/>
            <person name="Park D.J."/>
            <person name="Whiston E."/>
            <person name="Hung C.-Y."/>
            <person name="McMahan C."/>
            <person name="White J."/>
            <person name="Sykes S."/>
            <person name="Heiman D."/>
            <person name="Young S."/>
            <person name="Zeng Q."/>
            <person name="Abouelleil A."/>
            <person name="Aftuck L."/>
            <person name="Bessette D."/>
            <person name="Brown A."/>
            <person name="FitzGerald M."/>
            <person name="Lui A."/>
            <person name="Macdonald J.P."/>
            <person name="Priest M."/>
            <person name="Orbach M.J."/>
            <person name="Galgiani J.N."/>
            <person name="Kirkland T.N."/>
            <person name="Cole G.T."/>
            <person name="Birren B.W."/>
            <person name="Henn M.R."/>
            <person name="Taylor J.W."/>
            <person name="Rounsley S.D."/>
        </authorList>
    </citation>
    <scope>GENOME REANNOTATION</scope>
    <source>
        <strain evidence="3">RS</strain>
    </source>
</reference>
<dbReference type="Proteomes" id="UP000001261">
    <property type="component" value="Unassembled WGS sequence"/>
</dbReference>
<evidence type="ECO:0000256" key="1">
    <source>
        <dbReference type="SAM" id="MobiDB-lite"/>
    </source>
</evidence>
<evidence type="ECO:0000313" key="2">
    <source>
        <dbReference type="EMBL" id="EAS30365.3"/>
    </source>
</evidence>
<dbReference type="InParanoid" id="J3K6W8"/>
<protein>
    <submittedName>
        <fullName evidence="2">Uncharacterized protein</fullName>
    </submittedName>
</protein>
<proteinExistence type="predicted"/>
<organism evidence="2 3">
    <name type="scientific">Coccidioides immitis (strain RS)</name>
    <name type="common">Valley fever fungus</name>
    <dbReference type="NCBI Taxonomy" id="246410"/>
    <lineage>
        <taxon>Eukaryota</taxon>
        <taxon>Fungi</taxon>
        <taxon>Dikarya</taxon>
        <taxon>Ascomycota</taxon>
        <taxon>Pezizomycotina</taxon>
        <taxon>Eurotiomycetes</taxon>
        <taxon>Eurotiomycetidae</taxon>
        <taxon>Onygenales</taxon>
        <taxon>Onygenaceae</taxon>
        <taxon>Coccidioides</taxon>
    </lineage>
</organism>
<dbReference type="OrthoDB" id="4210093at2759"/>
<reference evidence="3" key="1">
    <citation type="journal article" date="2009" name="Genome Res.">
        <title>Comparative genomic analyses of the human fungal pathogens Coccidioides and their relatives.</title>
        <authorList>
            <person name="Sharpton T.J."/>
            <person name="Stajich J.E."/>
            <person name="Rounsley S.D."/>
            <person name="Gardner M.J."/>
            <person name="Wortman J.R."/>
            <person name="Jordar V.S."/>
            <person name="Maiti R."/>
            <person name="Kodira C.D."/>
            <person name="Neafsey D.E."/>
            <person name="Zeng Q."/>
            <person name="Hung C.-Y."/>
            <person name="McMahan C."/>
            <person name="Muszewska A."/>
            <person name="Grynberg M."/>
            <person name="Mandel M.A."/>
            <person name="Kellner E.M."/>
            <person name="Barker B.M."/>
            <person name="Galgiani J.N."/>
            <person name="Orbach M.J."/>
            <person name="Kirkland T.N."/>
            <person name="Cole G.T."/>
            <person name="Henn M.R."/>
            <person name="Birren B.W."/>
            <person name="Taylor J.W."/>
        </authorList>
    </citation>
    <scope>NUCLEOTIDE SEQUENCE [LARGE SCALE GENOMIC DNA]</scope>
    <source>
        <strain evidence="3">RS</strain>
    </source>
</reference>
<dbReference type="AlphaFoldDB" id="J3K6W8"/>
<evidence type="ECO:0000313" key="3">
    <source>
        <dbReference type="Proteomes" id="UP000001261"/>
    </source>
</evidence>
<dbReference type="STRING" id="246410.J3K6W8"/>
<dbReference type="VEuPathDB" id="FungiDB:CIMG_12995"/>